<protein>
    <submittedName>
        <fullName evidence="1">Uncharacterized protein</fullName>
    </submittedName>
</protein>
<accession>A0A7G8TE15</accession>
<dbReference type="RefSeq" id="WP_187037196.1">
    <property type="nucleotide sequence ID" value="NZ_CP060286.1"/>
</dbReference>
<name>A0A7G8TE15_9FIRM</name>
<proteinExistence type="predicted"/>
<sequence length="54" mass="5977">MAEEIREKAVTEADSMAKLRELAAEIAKLPESVQMKILYMIEGARLVSEAKRAG</sequence>
<dbReference type="AlphaFoldDB" id="A0A7G8TE15"/>
<dbReference type="EMBL" id="CP060286">
    <property type="protein sequence ID" value="QNK41856.1"/>
    <property type="molecule type" value="Genomic_DNA"/>
</dbReference>
<reference evidence="1 2" key="1">
    <citation type="submission" date="2020-08" db="EMBL/GenBank/DDBJ databases">
        <title>The isolate Caproiciproducens sp. 7D4C2 produces n-caproate at mildly acidic conditions from hexoses: genome and rBOX comparison with related strains and chain-elongating bacteria.</title>
        <authorList>
            <person name="Esquivel-Elizondo S."/>
            <person name="Bagci C."/>
            <person name="Temovska M."/>
            <person name="Jeon B.S."/>
            <person name="Bessarab I."/>
            <person name="Williams R.B.H."/>
            <person name="Huson D.H."/>
            <person name="Angenent L.T."/>
        </authorList>
    </citation>
    <scope>NUCLEOTIDE SEQUENCE [LARGE SCALE GENOMIC DNA]</scope>
    <source>
        <strain evidence="1 2">7D4C2</strain>
    </source>
</reference>
<organism evidence="1 2">
    <name type="scientific">Caproicibacter fermentans</name>
    <dbReference type="NCBI Taxonomy" id="2576756"/>
    <lineage>
        <taxon>Bacteria</taxon>
        <taxon>Bacillati</taxon>
        <taxon>Bacillota</taxon>
        <taxon>Clostridia</taxon>
        <taxon>Eubacteriales</taxon>
        <taxon>Acutalibacteraceae</taxon>
        <taxon>Caproicibacter</taxon>
    </lineage>
</organism>
<dbReference type="KEGG" id="cfem:HCR03_06340"/>
<gene>
    <name evidence="1" type="ORF">HCR03_06340</name>
</gene>
<dbReference type="Proteomes" id="UP000515909">
    <property type="component" value="Chromosome"/>
</dbReference>
<evidence type="ECO:0000313" key="2">
    <source>
        <dbReference type="Proteomes" id="UP000515909"/>
    </source>
</evidence>
<evidence type="ECO:0000313" key="1">
    <source>
        <dbReference type="EMBL" id="QNK41856.1"/>
    </source>
</evidence>